<name>A0A4V5N4C2_9PEZI</name>
<dbReference type="EMBL" id="NAJL01000035">
    <property type="protein sequence ID" value="TKA25419.1"/>
    <property type="molecule type" value="Genomic_DNA"/>
</dbReference>
<accession>A0A4V5N4C2</accession>
<feature type="compositionally biased region" description="Basic and acidic residues" evidence="1">
    <location>
        <begin position="49"/>
        <end position="75"/>
    </location>
</feature>
<gene>
    <name evidence="2" type="ORF">B0A50_06286</name>
</gene>
<proteinExistence type="predicted"/>
<evidence type="ECO:0000313" key="2">
    <source>
        <dbReference type="EMBL" id="TKA25419.1"/>
    </source>
</evidence>
<keyword evidence="3" id="KW-1185">Reference proteome</keyword>
<feature type="region of interest" description="Disordered" evidence="1">
    <location>
        <begin position="270"/>
        <end position="301"/>
    </location>
</feature>
<comment type="caution">
    <text evidence="2">The sequence shown here is derived from an EMBL/GenBank/DDBJ whole genome shotgun (WGS) entry which is preliminary data.</text>
</comment>
<sequence length="360" mass="40343">MSKHHTGSVVQRQTIKQAKAAYKTRAQQSLTDADQKRLERSIELDRRAWRSKEQERKRVEAAKKRQEREHIESRTRQRQQIGSQRRCDRFGYKSSQFHLGKFFGGVAARQANQNGIAEEREDDDGGLDDESLLGALDSPEDVRQRPDVPQKQHLHYDTPMPLSFSPAPVNPVKRSQTEPPTVDELDGFWKELGSSTQIARELDSDHKVDVKQIKNASFDSGDFDLTAEDLEDLDSPQQTTASKAAPLMAQELRTVMPTPAVPFKLISQVTTKSSNPPPAGIAQQREDDRRLMPPPHMPLKTRTTSEKLLNNLITPSNPASFAATSFQSRNLKSSDCGGFTMGELESFVDDELVLTQVAPG</sequence>
<evidence type="ECO:0000313" key="3">
    <source>
        <dbReference type="Proteomes" id="UP000308549"/>
    </source>
</evidence>
<feature type="region of interest" description="Disordered" evidence="1">
    <location>
        <begin position="117"/>
        <end position="181"/>
    </location>
</feature>
<dbReference type="AlphaFoldDB" id="A0A4V5N4C2"/>
<reference evidence="2 3" key="1">
    <citation type="submission" date="2017-03" db="EMBL/GenBank/DDBJ databases">
        <title>Genomes of endolithic fungi from Antarctica.</title>
        <authorList>
            <person name="Coleine C."/>
            <person name="Masonjones S."/>
            <person name="Stajich J.E."/>
        </authorList>
    </citation>
    <scope>NUCLEOTIDE SEQUENCE [LARGE SCALE GENOMIC DNA]</scope>
    <source>
        <strain evidence="2 3">CCFEE 6315</strain>
    </source>
</reference>
<dbReference type="Proteomes" id="UP000308549">
    <property type="component" value="Unassembled WGS sequence"/>
</dbReference>
<feature type="compositionally biased region" description="Acidic residues" evidence="1">
    <location>
        <begin position="119"/>
        <end position="131"/>
    </location>
</feature>
<evidence type="ECO:0000256" key="1">
    <source>
        <dbReference type="SAM" id="MobiDB-lite"/>
    </source>
</evidence>
<dbReference type="OrthoDB" id="3942661at2759"/>
<protein>
    <submittedName>
        <fullName evidence="2">Uncharacterized protein</fullName>
    </submittedName>
</protein>
<feature type="compositionally biased region" description="Basic and acidic residues" evidence="1">
    <location>
        <begin position="140"/>
        <end position="156"/>
    </location>
</feature>
<organism evidence="2 3">
    <name type="scientific">Salinomyces thailandicus</name>
    <dbReference type="NCBI Taxonomy" id="706561"/>
    <lineage>
        <taxon>Eukaryota</taxon>
        <taxon>Fungi</taxon>
        <taxon>Dikarya</taxon>
        <taxon>Ascomycota</taxon>
        <taxon>Pezizomycotina</taxon>
        <taxon>Dothideomycetes</taxon>
        <taxon>Dothideomycetidae</taxon>
        <taxon>Mycosphaerellales</taxon>
        <taxon>Teratosphaeriaceae</taxon>
        <taxon>Salinomyces</taxon>
    </lineage>
</organism>
<feature type="region of interest" description="Disordered" evidence="1">
    <location>
        <begin position="49"/>
        <end position="89"/>
    </location>
</feature>